<gene>
    <name evidence="9" type="primary">rbsK</name>
    <name evidence="11" type="ORF">DAD186_18250</name>
    <name evidence="12" type="ORF">FOB48_02315</name>
</gene>
<evidence type="ECO:0000256" key="3">
    <source>
        <dbReference type="ARBA" id="ARBA00022741"/>
    </source>
</evidence>
<comment type="function">
    <text evidence="9">Catalyzes the phosphorylation of ribose at O-5 in a reaction requiring ATP and magnesium. The resulting D-ribose-5-phosphate can then be used either for sythesis of nucleotides, histidine, and tryptophan, or as a component of the pentose phosphate pathway.</text>
</comment>
<comment type="pathway">
    <text evidence="9">Carbohydrate metabolism; D-ribose degradation; D-ribose 5-phosphate from beta-D-ribopyranose: step 2/2.</text>
</comment>
<dbReference type="InterPro" id="IPR011877">
    <property type="entry name" value="Ribokinase"/>
</dbReference>
<evidence type="ECO:0000259" key="10">
    <source>
        <dbReference type="Pfam" id="PF00294"/>
    </source>
</evidence>
<comment type="similarity">
    <text evidence="9">Belongs to the carbohydrate kinase PfkB family. Ribokinase subfamily.</text>
</comment>
<proteinExistence type="inferred from homology"/>
<keyword evidence="14" id="KW-1185">Reference proteome</keyword>
<sequence>MNRVIVVGSVNQDVTVKVERHPLPGETLTGNGLSYRLGGKGANQAAAAAHAGVETVFVGAVGADSTGDSLRDELAMHDVNMEHLATIDTASGSAFITVAANGENTIVLDPGANGQVASGALDAITDLDSSDVVVLQGELPLEVNIRSIKIAAKVNARVVWNPAPAISLSDIDLTAVTVLVVNETEAGIALDVKVPEGIEAALEAAEHLRALGPTAVLITLGEKGGVWADGTSNGHFPATKPSRVVDTTGAGDATVGVLSAALAKGYSFPDAVAEGLKAGSAAVENEGAAASYSVITPLA</sequence>
<keyword evidence="4 9" id="KW-0418">Kinase</keyword>
<evidence type="ECO:0000313" key="13">
    <source>
        <dbReference type="Proteomes" id="UP000092596"/>
    </source>
</evidence>
<feature type="binding site" evidence="9">
    <location>
        <position position="285"/>
    </location>
    <ligand>
        <name>K(+)</name>
        <dbReference type="ChEBI" id="CHEBI:29103"/>
    </ligand>
</feature>
<feature type="binding site" evidence="9">
    <location>
        <begin position="39"/>
        <end position="43"/>
    </location>
    <ligand>
        <name>substrate</name>
    </ligand>
</feature>
<feature type="binding site" evidence="9">
    <location>
        <position position="182"/>
    </location>
    <ligand>
        <name>ATP</name>
        <dbReference type="ChEBI" id="CHEBI:30616"/>
    </ligand>
</feature>
<dbReference type="PRINTS" id="PR00990">
    <property type="entry name" value="RIBOKINASE"/>
</dbReference>
<accession>A0A1B0ZK30</accession>
<dbReference type="GO" id="GO:0005737">
    <property type="term" value="C:cytoplasm"/>
    <property type="evidence" value="ECO:0007669"/>
    <property type="project" value="UniProtKB-SubCell"/>
</dbReference>
<dbReference type="InterPro" id="IPR011611">
    <property type="entry name" value="PfkB_dom"/>
</dbReference>
<evidence type="ECO:0000313" key="12">
    <source>
        <dbReference type="EMBL" id="QEU11254.1"/>
    </source>
</evidence>
<evidence type="ECO:0000313" key="11">
    <source>
        <dbReference type="EMBL" id="ANP28375.1"/>
    </source>
</evidence>
<feature type="binding site" evidence="9">
    <location>
        <position position="282"/>
    </location>
    <ligand>
        <name>K(+)</name>
        <dbReference type="ChEBI" id="CHEBI:29103"/>
    </ligand>
</feature>
<evidence type="ECO:0000256" key="4">
    <source>
        <dbReference type="ARBA" id="ARBA00022777"/>
    </source>
</evidence>
<evidence type="ECO:0000256" key="2">
    <source>
        <dbReference type="ARBA" id="ARBA00022723"/>
    </source>
</evidence>
<keyword evidence="3 9" id="KW-0547">Nucleotide-binding</keyword>
<feature type="active site" description="Proton acceptor" evidence="9">
    <location>
        <position position="252"/>
    </location>
</feature>
<dbReference type="GO" id="GO:0019303">
    <property type="term" value="P:D-ribose catabolic process"/>
    <property type="evidence" value="ECO:0007669"/>
    <property type="project" value="UniProtKB-UniRule"/>
</dbReference>
<dbReference type="Pfam" id="PF00294">
    <property type="entry name" value="PfkB"/>
    <property type="match status" value="1"/>
</dbReference>
<dbReference type="PATRIC" id="fig|1630135.4.peg.1824"/>
<comment type="catalytic activity">
    <reaction evidence="9">
        <text>D-ribose + ATP = D-ribose 5-phosphate + ADP + H(+)</text>
        <dbReference type="Rhea" id="RHEA:13697"/>
        <dbReference type="ChEBI" id="CHEBI:15378"/>
        <dbReference type="ChEBI" id="CHEBI:30616"/>
        <dbReference type="ChEBI" id="CHEBI:47013"/>
        <dbReference type="ChEBI" id="CHEBI:78346"/>
        <dbReference type="ChEBI" id="CHEBI:456216"/>
        <dbReference type="EC" id="2.7.1.15"/>
    </reaction>
</comment>
<feature type="binding site" evidence="9">
    <location>
        <begin position="219"/>
        <end position="224"/>
    </location>
    <ligand>
        <name>ATP</name>
        <dbReference type="ChEBI" id="CHEBI:30616"/>
    </ligand>
</feature>
<dbReference type="Proteomes" id="UP000092596">
    <property type="component" value="Chromosome"/>
</dbReference>
<evidence type="ECO:0000256" key="7">
    <source>
        <dbReference type="ARBA" id="ARBA00022958"/>
    </source>
</evidence>
<comment type="subunit">
    <text evidence="9">Homodimer.</text>
</comment>
<feature type="binding site" evidence="9">
    <location>
        <position position="246"/>
    </location>
    <ligand>
        <name>K(+)</name>
        <dbReference type="ChEBI" id="CHEBI:29103"/>
    </ligand>
</feature>
<name>A0A1B0ZK30_9MICO</name>
<evidence type="ECO:0000256" key="8">
    <source>
        <dbReference type="ARBA" id="ARBA00023277"/>
    </source>
</evidence>
<evidence type="ECO:0000256" key="1">
    <source>
        <dbReference type="ARBA" id="ARBA00022679"/>
    </source>
</evidence>
<dbReference type="UniPathway" id="UPA00916">
    <property type="reaction ID" value="UER00889"/>
</dbReference>
<dbReference type="HAMAP" id="MF_01987">
    <property type="entry name" value="Ribokinase"/>
    <property type="match status" value="1"/>
</dbReference>
<dbReference type="GO" id="GO:0005524">
    <property type="term" value="F:ATP binding"/>
    <property type="evidence" value="ECO:0007669"/>
    <property type="project" value="UniProtKB-UniRule"/>
</dbReference>
<evidence type="ECO:0000256" key="6">
    <source>
        <dbReference type="ARBA" id="ARBA00022842"/>
    </source>
</evidence>
<organism evidence="11 13">
    <name type="scientific">Dermabacter vaginalis</name>
    <dbReference type="NCBI Taxonomy" id="1630135"/>
    <lineage>
        <taxon>Bacteria</taxon>
        <taxon>Bacillati</taxon>
        <taxon>Actinomycetota</taxon>
        <taxon>Actinomycetes</taxon>
        <taxon>Micrococcales</taxon>
        <taxon>Dermabacteraceae</taxon>
        <taxon>Dermabacter</taxon>
    </lineage>
</organism>
<dbReference type="EMBL" id="CP012117">
    <property type="protein sequence ID" value="ANP28375.1"/>
    <property type="molecule type" value="Genomic_DNA"/>
</dbReference>
<dbReference type="GO" id="GO:0046872">
    <property type="term" value="F:metal ion binding"/>
    <property type="evidence" value="ECO:0007669"/>
    <property type="project" value="UniProtKB-KW"/>
</dbReference>
<feature type="binding site" evidence="9">
    <location>
        <position position="291"/>
    </location>
    <ligand>
        <name>K(+)</name>
        <dbReference type="ChEBI" id="CHEBI:29103"/>
    </ligand>
</feature>
<dbReference type="STRING" id="1630135.DAD186_18250"/>
<feature type="binding site" evidence="9">
    <location>
        <position position="138"/>
    </location>
    <ligand>
        <name>substrate</name>
    </ligand>
</feature>
<dbReference type="Gene3D" id="3.40.1190.20">
    <property type="match status" value="1"/>
</dbReference>
<keyword evidence="9" id="KW-0963">Cytoplasm</keyword>
<dbReference type="EMBL" id="CP044108">
    <property type="protein sequence ID" value="QEU11254.1"/>
    <property type="molecule type" value="Genomic_DNA"/>
</dbReference>
<dbReference type="InterPro" id="IPR002139">
    <property type="entry name" value="Ribo/fructo_kinase"/>
</dbReference>
<feature type="binding site" evidence="9">
    <location>
        <position position="252"/>
    </location>
    <ligand>
        <name>substrate</name>
    </ligand>
</feature>
<dbReference type="KEGG" id="dva:DAD186_18250"/>
<dbReference type="SUPFAM" id="SSF53613">
    <property type="entry name" value="Ribokinase-like"/>
    <property type="match status" value="1"/>
</dbReference>
<reference evidence="11 13" key="1">
    <citation type="submission" date="2015-06" db="EMBL/GenBank/DDBJ databases">
        <title>Investigation of pathophysiology for high-risk pregnancy and development of treatment modality based on it.</title>
        <authorList>
            <person name="Kim B.-C."/>
            <person name="Lim S."/>
        </authorList>
    </citation>
    <scope>NUCLEOTIDE SEQUENCE [LARGE SCALE GENOMIC DNA]</scope>
    <source>
        <strain evidence="11 13">AD1-86</strain>
    </source>
</reference>
<feature type="binding site" evidence="9">
    <location>
        <begin position="11"/>
        <end position="13"/>
    </location>
    <ligand>
        <name>substrate</name>
    </ligand>
</feature>
<reference evidence="12 14" key="2">
    <citation type="submission" date="2019-09" db="EMBL/GenBank/DDBJ databases">
        <title>FDA dAtabase for Regulatory Grade micrObial Sequences (FDA-ARGOS): Supporting development and validation of Infectious Disease Dx tests.</title>
        <authorList>
            <person name="Sciortino C."/>
            <person name="Tallon L."/>
            <person name="Sadzewicz L."/>
            <person name="Vavikolanu K."/>
            <person name="Mehta A."/>
            <person name="Aluvathingal J."/>
            <person name="Nadendla S."/>
            <person name="Nandy P."/>
            <person name="Geyer C."/>
            <person name="Yan Y."/>
            <person name="Sichtig H."/>
        </authorList>
    </citation>
    <scope>NUCLEOTIDE SEQUENCE [LARGE SCALE GENOMIC DNA]</scope>
    <source>
        <strain evidence="12 14">FDAARGOS_640</strain>
    </source>
</reference>
<comment type="caution">
    <text evidence="9">Lacks conserved residue(s) required for the propagation of feature annotation.</text>
</comment>
<dbReference type="CDD" id="cd01174">
    <property type="entry name" value="ribokinase"/>
    <property type="match status" value="1"/>
</dbReference>
<comment type="activity regulation">
    <text evidence="9">Activated by a monovalent cation that binds near, but not in, the active site. The most likely occupant of the site in vivo is potassium. Ion binding induces a conformational change that may alter substrate affinity.</text>
</comment>
<dbReference type="PANTHER" id="PTHR10584">
    <property type="entry name" value="SUGAR KINASE"/>
    <property type="match status" value="1"/>
</dbReference>
<evidence type="ECO:0000256" key="9">
    <source>
        <dbReference type="HAMAP-Rule" id="MF_01987"/>
    </source>
</evidence>
<dbReference type="EC" id="2.7.1.15" evidence="9"/>
<feature type="binding site" evidence="9">
    <location>
        <begin position="251"/>
        <end position="252"/>
    </location>
    <ligand>
        <name>ATP</name>
        <dbReference type="ChEBI" id="CHEBI:30616"/>
    </ligand>
</feature>
<protein>
    <recommendedName>
        <fullName evidence="9">Ribokinase</fullName>
        <shortName evidence="9">RK</shortName>
        <ecNumber evidence="9">2.7.1.15</ecNumber>
    </recommendedName>
</protein>
<comment type="cofactor">
    <cofactor evidence="9">
        <name>Mg(2+)</name>
        <dbReference type="ChEBI" id="CHEBI:18420"/>
    </cofactor>
    <text evidence="9">Requires a divalent cation, most likely magnesium in vivo, as an electrophilic catalyst to aid phosphoryl group transfer. It is the chelate of the metal and the nucleotide that is the actual substrate.</text>
</comment>
<dbReference type="GO" id="GO:0004747">
    <property type="term" value="F:ribokinase activity"/>
    <property type="evidence" value="ECO:0007669"/>
    <property type="project" value="UniProtKB-UniRule"/>
</dbReference>
<evidence type="ECO:0000256" key="5">
    <source>
        <dbReference type="ARBA" id="ARBA00022840"/>
    </source>
</evidence>
<feature type="domain" description="Carbohydrate kinase PfkB" evidence="10">
    <location>
        <begin position="1"/>
        <end position="291"/>
    </location>
</feature>
<keyword evidence="7 9" id="KW-0630">Potassium</keyword>
<dbReference type="InterPro" id="IPR029056">
    <property type="entry name" value="Ribokinase-like"/>
</dbReference>
<keyword evidence="6 9" id="KW-0460">Magnesium</keyword>
<evidence type="ECO:0000313" key="14">
    <source>
        <dbReference type="Proteomes" id="UP000323865"/>
    </source>
</evidence>
<comment type="subcellular location">
    <subcellularLocation>
        <location evidence="9">Cytoplasm</location>
    </subcellularLocation>
</comment>
<keyword evidence="2 9" id="KW-0479">Metal-binding</keyword>
<feature type="binding site" evidence="9">
    <location>
        <position position="248"/>
    </location>
    <ligand>
        <name>K(+)</name>
        <dbReference type="ChEBI" id="CHEBI:29103"/>
    </ligand>
</feature>
<dbReference type="AlphaFoldDB" id="A0A1B0ZK30"/>
<dbReference type="RefSeq" id="WP_065248374.1">
    <property type="nucleotide sequence ID" value="NZ_CP012117.1"/>
</dbReference>
<keyword evidence="1 9" id="KW-0808">Transferase</keyword>
<dbReference type="PANTHER" id="PTHR10584:SF166">
    <property type="entry name" value="RIBOKINASE"/>
    <property type="match status" value="1"/>
</dbReference>
<keyword evidence="8 9" id="KW-0119">Carbohydrate metabolism</keyword>
<feature type="binding site" evidence="9">
    <location>
        <position position="287"/>
    </location>
    <ligand>
        <name>K(+)</name>
        <dbReference type="ChEBI" id="CHEBI:29103"/>
    </ligand>
</feature>
<dbReference type="Proteomes" id="UP000323865">
    <property type="component" value="Chromosome"/>
</dbReference>
<keyword evidence="5 9" id="KW-0067">ATP-binding</keyword>